<dbReference type="PROSITE" id="PS50893">
    <property type="entry name" value="ABC_TRANSPORTER_2"/>
    <property type="match status" value="1"/>
</dbReference>
<dbReference type="RefSeq" id="WP_067587539.1">
    <property type="nucleotide sequence ID" value="NZ_JABMCZ010000005.1"/>
</dbReference>
<dbReference type="AlphaFoldDB" id="A0A164NFS5"/>
<evidence type="ECO:0000256" key="1">
    <source>
        <dbReference type="ARBA" id="ARBA00022448"/>
    </source>
</evidence>
<protein>
    <submittedName>
        <fullName evidence="5">Mannosyltransferase</fullName>
    </submittedName>
</protein>
<dbReference type="PANTHER" id="PTHR42788:SF13">
    <property type="entry name" value="ALIPHATIC SULFONATES IMPORT ATP-BINDING PROTEIN SSUB"/>
    <property type="match status" value="1"/>
</dbReference>
<reference evidence="5 6" key="1">
    <citation type="submission" date="2016-04" db="EMBL/GenBank/DDBJ databases">
        <authorList>
            <person name="Evans L.H."/>
            <person name="Alamgir A."/>
            <person name="Owens N."/>
            <person name="Weber N.D."/>
            <person name="Virtaneva K."/>
            <person name="Barbian K."/>
            <person name="Babar A."/>
            <person name="Rosenke K."/>
        </authorList>
    </citation>
    <scope>NUCLEOTIDE SEQUENCE [LARGE SCALE GENOMIC DNA]</scope>
    <source>
        <strain evidence="5 6">IFM 0406</strain>
    </source>
</reference>
<organism evidence="5 6">
    <name type="scientific">Nocardia terpenica</name>
    <dbReference type="NCBI Taxonomy" id="455432"/>
    <lineage>
        <taxon>Bacteria</taxon>
        <taxon>Bacillati</taxon>
        <taxon>Actinomycetota</taxon>
        <taxon>Actinomycetes</taxon>
        <taxon>Mycobacteriales</taxon>
        <taxon>Nocardiaceae</taxon>
        <taxon>Nocardia</taxon>
    </lineage>
</organism>
<keyword evidence="6" id="KW-1185">Reference proteome</keyword>
<proteinExistence type="predicted"/>
<evidence type="ECO:0000259" key="4">
    <source>
        <dbReference type="PROSITE" id="PS50893"/>
    </source>
</evidence>
<dbReference type="GO" id="GO:0016757">
    <property type="term" value="F:glycosyltransferase activity"/>
    <property type="evidence" value="ECO:0007669"/>
    <property type="project" value="UniProtKB-KW"/>
</dbReference>
<dbReference type="OrthoDB" id="8773773at2"/>
<dbReference type="STRING" id="455432.AWN90_24790"/>
<dbReference type="SUPFAM" id="SSF52540">
    <property type="entry name" value="P-loop containing nucleoside triphosphate hydrolases"/>
    <property type="match status" value="1"/>
</dbReference>
<sequence>MRSTDAASGMRTAFAARDVSKLFFGAEGPLWALREMSLTVAAGTFTAVVGPSGCGKSTLLRMLGGLEEPSSGAVAGPDDEGGVPAVAFVFQDSGVLPWLSVLDNVLFGLPVSRRRNDRVATAREWIGRTGLSGFEKAYPAQLSGGMRQRVGIARAFATGSPCLLMDEPLGALDAQTRLLMQEELLALCETERKTIVLVTHSLDEALLLGDRVVLMSARPGRVRAEVEVPFGRPRSPDVQHAKEFAELRADLWDLLRGEVEAMRADR</sequence>
<dbReference type="InterPro" id="IPR027417">
    <property type="entry name" value="P-loop_NTPase"/>
</dbReference>
<dbReference type="InterPro" id="IPR003439">
    <property type="entry name" value="ABC_transporter-like_ATP-bd"/>
</dbReference>
<dbReference type="InterPro" id="IPR050166">
    <property type="entry name" value="ABC_transporter_ATP-bind"/>
</dbReference>
<dbReference type="GO" id="GO:0005524">
    <property type="term" value="F:ATP binding"/>
    <property type="evidence" value="ECO:0007669"/>
    <property type="project" value="UniProtKB-KW"/>
</dbReference>
<dbReference type="InterPro" id="IPR003593">
    <property type="entry name" value="AAA+_ATPase"/>
</dbReference>
<name>A0A164NFS5_9NOCA</name>
<gene>
    <name evidence="5" type="ORF">AWN90_24790</name>
</gene>
<dbReference type="Proteomes" id="UP000076512">
    <property type="component" value="Unassembled WGS sequence"/>
</dbReference>
<keyword evidence="3" id="KW-0067">ATP-binding</keyword>
<dbReference type="InterPro" id="IPR017871">
    <property type="entry name" value="ABC_transporter-like_CS"/>
</dbReference>
<feature type="domain" description="ABC transporter" evidence="4">
    <location>
        <begin position="14"/>
        <end position="242"/>
    </location>
</feature>
<keyword evidence="2" id="KW-0547">Nucleotide-binding</keyword>
<dbReference type="CDD" id="cd03293">
    <property type="entry name" value="ABC_NrtD_SsuB_transporters"/>
    <property type="match status" value="1"/>
</dbReference>
<dbReference type="SMART" id="SM00382">
    <property type="entry name" value="AAA"/>
    <property type="match status" value="1"/>
</dbReference>
<keyword evidence="5" id="KW-0328">Glycosyltransferase</keyword>
<evidence type="ECO:0000256" key="2">
    <source>
        <dbReference type="ARBA" id="ARBA00022741"/>
    </source>
</evidence>
<evidence type="ECO:0000256" key="3">
    <source>
        <dbReference type="ARBA" id="ARBA00022840"/>
    </source>
</evidence>
<dbReference type="PROSITE" id="PS00211">
    <property type="entry name" value="ABC_TRANSPORTER_1"/>
    <property type="match status" value="1"/>
</dbReference>
<dbReference type="Pfam" id="PF00005">
    <property type="entry name" value="ABC_tran"/>
    <property type="match status" value="1"/>
</dbReference>
<evidence type="ECO:0000313" key="6">
    <source>
        <dbReference type="Proteomes" id="UP000076512"/>
    </source>
</evidence>
<comment type="caution">
    <text evidence="5">The sequence shown here is derived from an EMBL/GenBank/DDBJ whole genome shotgun (WGS) entry which is preliminary data.</text>
</comment>
<dbReference type="PANTHER" id="PTHR42788">
    <property type="entry name" value="TAURINE IMPORT ATP-BINDING PROTEIN-RELATED"/>
    <property type="match status" value="1"/>
</dbReference>
<dbReference type="Gene3D" id="3.40.50.300">
    <property type="entry name" value="P-loop containing nucleotide triphosphate hydrolases"/>
    <property type="match status" value="1"/>
</dbReference>
<evidence type="ECO:0000313" key="5">
    <source>
        <dbReference type="EMBL" id="KZM74316.1"/>
    </source>
</evidence>
<dbReference type="GO" id="GO:0016887">
    <property type="term" value="F:ATP hydrolysis activity"/>
    <property type="evidence" value="ECO:0007669"/>
    <property type="project" value="InterPro"/>
</dbReference>
<keyword evidence="1" id="KW-0813">Transport</keyword>
<keyword evidence="5" id="KW-0808">Transferase</keyword>
<dbReference type="EMBL" id="LWGR01000005">
    <property type="protein sequence ID" value="KZM74316.1"/>
    <property type="molecule type" value="Genomic_DNA"/>
</dbReference>
<accession>A0A164NFS5</accession>